<dbReference type="Proteomes" id="UP000639772">
    <property type="component" value="Unassembled WGS sequence"/>
</dbReference>
<dbReference type="Gene3D" id="3.80.10.10">
    <property type="entry name" value="Ribonuclease Inhibitor"/>
    <property type="match status" value="1"/>
</dbReference>
<evidence type="ECO:0000313" key="6">
    <source>
        <dbReference type="EMBL" id="KAG0483233.1"/>
    </source>
</evidence>
<evidence type="ECO:0000256" key="4">
    <source>
        <dbReference type="ARBA" id="ARBA00022737"/>
    </source>
</evidence>
<organism evidence="6 7">
    <name type="scientific">Vanilla planifolia</name>
    <name type="common">Vanilla</name>
    <dbReference type="NCBI Taxonomy" id="51239"/>
    <lineage>
        <taxon>Eukaryota</taxon>
        <taxon>Viridiplantae</taxon>
        <taxon>Streptophyta</taxon>
        <taxon>Embryophyta</taxon>
        <taxon>Tracheophyta</taxon>
        <taxon>Spermatophyta</taxon>
        <taxon>Magnoliopsida</taxon>
        <taxon>Liliopsida</taxon>
        <taxon>Asparagales</taxon>
        <taxon>Orchidaceae</taxon>
        <taxon>Vanilloideae</taxon>
        <taxon>Vanilleae</taxon>
        <taxon>Vanilla</taxon>
    </lineage>
</organism>
<dbReference type="AlphaFoldDB" id="A0A835V3D9"/>
<dbReference type="PANTHER" id="PTHR32093">
    <property type="entry name" value="LEUCINE-RICH REPEAT EXTENSIN-LIKE PROTEIN 3-RELATED"/>
    <property type="match status" value="1"/>
</dbReference>
<feature type="region of interest" description="Disordered" evidence="5">
    <location>
        <begin position="444"/>
        <end position="464"/>
    </location>
</feature>
<keyword evidence="4" id="KW-0677">Repeat</keyword>
<proteinExistence type="predicted"/>
<evidence type="ECO:0000256" key="2">
    <source>
        <dbReference type="ARBA" id="ARBA00022525"/>
    </source>
</evidence>
<dbReference type="GO" id="GO:0005576">
    <property type="term" value="C:extracellular region"/>
    <property type="evidence" value="ECO:0007669"/>
    <property type="project" value="UniProtKB-SubCell"/>
</dbReference>
<dbReference type="SUPFAM" id="SSF52058">
    <property type="entry name" value="L domain-like"/>
    <property type="match status" value="1"/>
</dbReference>
<evidence type="ECO:0000256" key="1">
    <source>
        <dbReference type="ARBA" id="ARBA00004613"/>
    </source>
</evidence>
<name>A0A835V3D9_VANPL</name>
<evidence type="ECO:0000313" key="7">
    <source>
        <dbReference type="Proteomes" id="UP000639772"/>
    </source>
</evidence>
<dbReference type="InterPro" id="IPR051582">
    <property type="entry name" value="LRR_extensin-like_regulator"/>
</dbReference>
<gene>
    <name evidence="6" type="ORF">HPP92_011317</name>
</gene>
<dbReference type="InterPro" id="IPR001611">
    <property type="entry name" value="Leu-rich_rpt"/>
</dbReference>
<accession>A0A835V3D9</accession>
<reference evidence="6 7" key="1">
    <citation type="journal article" date="2020" name="Nat. Food">
        <title>A phased Vanilla planifolia genome enables genetic improvement of flavour and production.</title>
        <authorList>
            <person name="Hasing T."/>
            <person name="Tang H."/>
            <person name="Brym M."/>
            <person name="Khazi F."/>
            <person name="Huang T."/>
            <person name="Chambers A.H."/>
        </authorList>
    </citation>
    <scope>NUCLEOTIDE SEQUENCE [LARGE SCALE GENOMIC DNA]</scope>
    <source>
        <tissue evidence="6">Leaf</tissue>
    </source>
</reference>
<dbReference type="PANTHER" id="PTHR32093:SF128">
    <property type="entry name" value="LEUCINE-RICH REPEAT-CONTAINING N-TERMINAL PLANT-TYPE DOMAIN-CONTAINING PROTEIN"/>
    <property type="match status" value="1"/>
</dbReference>
<dbReference type="Pfam" id="PF00560">
    <property type="entry name" value="LRR_1"/>
    <property type="match status" value="2"/>
</dbReference>
<sequence length="464" mass="50637">MLLCSASPIPMDDNFAHRPNFKASARHISAFLSYNFFLLLLFALHGQIITAEEGDTSSNATAPAPSAPAFECCSVPPPSNSSSEPQPSDFPNLKQYNAYKVIQRFKQTITCDPNGVTSTWVGFRPCNYVGFFCETPPGLTNTPTIASIEFNGFRLCAPTLVGFLDSLPDLALFHANSNNFSDTVPDLTSLPFLYELDLSNNDHSGQFPSTVLPVAQLKFLDLRFNRFSGTVPATVFFLRTDVLFLNNNLFSQPLPADLGSSQVSYLTLANNAFTGTIPRSIGNASATLIEVLFLNNRLAGCLPYEIGLLKMATVFDAGFNQITGPIPYSFGCLLKVEQLNLAGNLLYGTVPDVVCRLAVTSNLANLSLSGNYFTWLGHSCWGLIKTGVLDVRQNCILGLPEQRPKAECVRFFLHSKFCPLIPYIPCHLPYWWFKGGVANGDAAPPPPPSSGYKSYSALHQPEGN</sequence>
<dbReference type="InterPro" id="IPR032675">
    <property type="entry name" value="LRR_dom_sf"/>
</dbReference>
<evidence type="ECO:0000256" key="3">
    <source>
        <dbReference type="ARBA" id="ARBA00022729"/>
    </source>
</evidence>
<dbReference type="EMBL" id="JADCNM010000005">
    <property type="protein sequence ID" value="KAG0483233.1"/>
    <property type="molecule type" value="Genomic_DNA"/>
</dbReference>
<evidence type="ECO:0000256" key="5">
    <source>
        <dbReference type="SAM" id="MobiDB-lite"/>
    </source>
</evidence>
<protein>
    <submittedName>
        <fullName evidence="6">Uncharacterized protein</fullName>
    </submittedName>
</protein>
<keyword evidence="2" id="KW-0964">Secreted</keyword>
<dbReference type="OrthoDB" id="676979at2759"/>
<comment type="caution">
    <text evidence="6">The sequence shown here is derived from an EMBL/GenBank/DDBJ whole genome shotgun (WGS) entry which is preliminary data.</text>
</comment>
<comment type="subcellular location">
    <subcellularLocation>
        <location evidence="1">Secreted</location>
    </subcellularLocation>
</comment>
<keyword evidence="3" id="KW-0732">Signal</keyword>